<dbReference type="EMBL" id="JAAVJH010000001">
    <property type="protein sequence ID" value="NJR77270.1"/>
    <property type="molecule type" value="Genomic_DNA"/>
</dbReference>
<keyword evidence="10" id="KW-1185">Reference proteome</keyword>
<keyword evidence="5 9" id="KW-0378">Hydrolase</keyword>
<comment type="catalytic activity">
    <reaction evidence="1">
        <text>GDP-alpha-D-mannose + H2O = alpha-D-mannose 1-phosphate + GMP + 2 H(+)</text>
        <dbReference type="Rhea" id="RHEA:27978"/>
        <dbReference type="ChEBI" id="CHEBI:15377"/>
        <dbReference type="ChEBI" id="CHEBI:15378"/>
        <dbReference type="ChEBI" id="CHEBI:57527"/>
        <dbReference type="ChEBI" id="CHEBI:58115"/>
        <dbReference type="ChEBI" id="CHEBI:58409"/>
    </reaction>
</comment>
<reference evidence="9 10" key="1">
    <citation type="submission" date="2020-03" db="EMBL/GenBank/DDBJ databases">
        <authorList>
            <person name="Wang L."/>
            <person name="He N."/>
            <person name="Li Y."/>
            <person name="Fang Y."/>
            <person name="Zhang F."/>
        </authorList>
    </citation>
    <scope>NUCLEOTIDE SEQUENCE [LARGE SCALE GENOMIC DNA]</scope>
    <source>
        <strain evidence="9 10">36D10-4-7</strain>
    </source>
</reference>
<dbReference type="SUPFAM" id="SSF55811">
    <property type="entry name" value="Nudix"/>
    <property type="match status" value="1"/>
</dbReference>
<feature type="domain" description="Nudix hydrolase" evidence="8">
    <location>
        <begin position="25"/>
        <end position="167"/>
    </location>
</feature>
<evidence type="ECO:0000256" key="3">
    <source>
        <dbReference type="ARBA" id="ARBA00007275"/>
    </source>
</evidence>
<dbReference type="RefSeq" id="WP_168132762.1">
    <property type="nucleotide sequence ID" value="NZ_JAAVJH010000001.1"/>
</dbReference>
<dbReference type="InterPro" id="IPR015797">
    <property type="entry name" value="NUDIX_hydrolase-like_dom_sf"/>
</dbReference>
<sequence>MTETMWSGRYLRALRDGTWEYAARTRDITAAVIVAVTDDDELVLVEQHRVPLGRRTIEMPAGLVADEDEGETLETAAARELEEETGYRAARIERLGEFASSPGMTSETFTLVRAHGLTRVGHGGGHEGEDITVHLVPRAEIGAFVAARRADGLAVDAKMLLLLAGALV</sequence>
<dbReference type="InterPro" id="IPR000086">
    <property type="entry name" value="NUDIX_hydrolase_dom"/>
</dbReference>
<dbReference type="PANTHER" id="PTHR11839:SF18">
    <property type="entry name" value="NUDIX HYDROLASE DOMAIN-CONTAINING PROTEIN"/>
    <property type="match status" value="1"/>
</dbReference>
<name>A0ABX1CME4_9SPHN</name>
<comment type="caution">
    <text evidence="9">The sequence shown here is derived from an EMBL/GenBank/DDBJ whole genome shotgun (WGS) entry which is preliminary data.</text>
</comment>
<proteinExistence type="inferred from homology"/>
<evidence type="ECO:0000256" key="7">
    <source>
        <dbReference type="ARBA" id="ARBA00032272"/>
    </source>
</evidence>
<dbReference type="Pfam" id="PF00293">
    <property type="entry name" value="NUDIX"/>
    <property type="match status" value="1"/>
</dbReference>
<evidence type="ECO:0000313" key="10">
    <source>
        <dbReference type="Proteomes" id="UP000732399"/>
    </source>
</evidence>
<dbReference type="PROSITE" id="PS51462">
    <property type="entry name" value="NUDIX"/>
    <property type="match status" value="1"/>
</dbReference>
<evidence type="ECO:0000256" key="1">
    <source>
        <dbReference type="ARBA" id="ARBA00000847"/>
    </source>
</evidence>
<gene>
    <name evidence="9" type="ORF">HBH26_01420</name>
</gene>
<evidence type="ECO:0000313" key="9">
    <source>
        <dbReference type="EMBL" id="NJR77270.1"/>
    </source>
</evidence>
<evidence type="ECO:0000256" key="5">
    <source>
        <dbReference type="ARBA" id="ARBA00022801"/>
    </source>
</evidence>
<dbReference type="CDD" id="cd03424">
    <property type="entry name" value="NUDIX_ADPRase_Nudt5_UGPPase_Nudt14"/>
    <property type="match status" value="1"/>
</dbReference>
<evidence type="ECO:0000256" key="4">
    <source>
        <dbReference type="ARBA" id="ARBA00016377"/>
    </source>
</evidence>
<dbReference type="GO" id="GO:0016787">
    <property type="term" value="F:hydrolase activity"/>
    <property type="evidence" value="ECO:0007669"/>
    <property type="project" value="UniProtKB-KW"/>
</dbReference>
<dbReference type="Proteomes" id="UP000732399">
    <property type="component" value="Unassembled WGS sequence"/>
</dbReference>
<organism evidence="9 10">
    <name type="scientific">Sphingomonas corticis</name>
    <dbReference type="NCBI Taxonomy" id="2722791"/>
    <lineage>
        <taxon>Bacteria</taxon>
        <taxon>Pseudomonadati</taxon>
        <taxon>Pseudomonadota</taxon>
        <taxon>Alphaproteobacteria</taxon>
        <taxon>Sphingomonadales</taxon>
        <taxon>Sphingomonadaceae</taxon>
        <taxon>Sphingomonas</taxon>
    </lineage>
</organism>
<protein>
    <recommendedName>
        <fullName evidence="4">GDP-mannose pyrophosphatase</fullName>
    </recommendedName>
    <alternativeName>
        <fullName evidence="6">GDP-mannose hydrolase</fullName>
    </alternativeName>
    <alternativeName>
        <fullName evidence="7">GDPMK</fullName>
    </alternativeName>
</protein>
<evidence type="ECO:0000256" key="6">
    <source>
        <dbReference type="ARBA" id="ARBA00032162"/>
    </source>
</evidence>
<accession>A0ABX1CME4</accession>
<comment type="cofactor">
    <cofactor evidence="2">
        <name>Mg(2+)</name>
        <dbReference type="ChEBI" id="CHEBI:18420"/>
    </cofactor>
</comment>
<dbReference type="Gene3D" id="3.90.79.10">
    <property type="entry name" value="Nucleoside Triphosphate Pyrophosphohydrolase"/>
    <property type="match status" value="1"/>
</dbReference>
<dbReference type="PANTHER" id="PTHR11839">
    <property type="entry name" value="UDP/ADP-SUGAR PYROPHOSPHATASE"/>
    <property type="match status" value="1"/>
</dbReference>
<evidence type="ECO:0000259" key="8">
    <source>
        <dbReference type="PROSITE" id="PS51462"/>
    </source>
</evidence>
<comment type="similarity">
    <text evidence="3">Belongs to the Nudix hydrolase family. NudK subfamily.</text>
</comment>
<evidence type="ECO:0000256" key="2">
    <source>
        <dbReference type="ARBA" id="ARBA00001946"/>
    </source>
</evidence>